<dbReference type="RefSeq" id="WP_307238454.1">
    <property type="nucleotide sequence ID" value="NZ_JAUSQZ010000001.1"/>
</dbReference>
<protein>
    <recommendedName>
        <fullName evidence="4">Secreted protein</fullName>
    </recommendedName>
</protein>
<accession>A0ABT9NYJ2</accession>
<feature type="compositionally biased region" description="Low complexity" evidence="1">
    <location>
        <begin position="39"/>
        <end position="49"/>
    </location>
</feature>
<dbReference type="EMBL" id="JAUSQZ010000001">
    <property type="protein sequence ID" value="MDP9825060.1"/>
    <property type="molecule type" value="Genomic_DNA"/>
</dbReference>
<evidence type="ECO:0008006" key="4">
    <source>
        <dbReference type="Google" id="ProtNLM"/>
    </source>
</evidence>
<organism evidence="2 3">
    <name type="scientific">Kineosporia succinea</name>
    <dbReference type="NCBI Taxonomy" id="84632"/>
    <lineage>
        <taxon>Bacteria</taxon>
        <taxon>Bacillati</taxon>
        <taxon>Actinomycetota</taxon>
        <taxon>Actinomycetes</taxon>
        <taxon>Kineosporiales</taxon>
        <taxon>Kineosporiaceae</taxon>
        <taxon>Kineosporia</taxon>
    </lineage>
</organism>
<proteinExistence type="predicted"/>
<name>A0ABT9NYJ2_9ACTN</name>
<keyword evidence="3" id="KW-1185">Reference proteome</keyword>
<evidence type="ECO:0000313" key="2">
    <source>
        <dbReference type="EMBL" id="MDP9825060.1"/>
    </source>
</evidence>
<feature type="region of interest" description="Disordered" evidence="1">
    <location>
        <begin position="30"/>
        <end position="78"/>
    </location>
</feature>
<evidence type="ECO:0000256" key="1">
    <source>
        <dbReference type="SAM" id="MobiDB-lite"/>
    </source>
</evidence>
<comment type="caution">
    <text evidence="2">The sequence shown here is derived from an EMBL/GenBank/DDBJ whole genome shotgun (WGS) entry which is preliminary data.</text>
</comment>
<evidence type="ECO:0000313" key="3">
    <source>
        <dbReference type="Proteomes" id="UP001235712"/>
    </source>
</evidence>
<gene>
    <name evidence="2" type="ORF">J2S57_000809</name>
</gene>
<reference evidence="2 3" key="1">
    <citation type="submission" date="2023-07" db="EMBL/GenBank/DDBJ databases">
        <title>Sequencing the genomes of 1000 actinobacteria strains.</title>
        <authorList>
            <person name="Klenk H.-P."/>
        </authorList>
    </citation>
    <scope>NUCLEOTIDE SEQUENCE [LARGE SCALE GENOMIC DNA]</scope>
    <source>
        <strain evidence="2 3">DSM 44388</strain>
    </source>
</reference>
<sequence>MSTEMWRPGTVAGWALVAVLVVGAGIAQAGQASHDSRAGTEPAGTTGTTVNYDEGPEGLHVQQRRARSITEAQAVVAP</sequence>
<dbReference type="Proteomes" id="UP001235712">
    <property type="component" value="Unassembled WGS sequence"/>
</dbReference>